<dbReference type="STRING" id="390241.SAMN04488023_10750"/>
<reference evidence="1 2" key="1">
    <citation type="submission" date="2016-10" db="EMBL/GenBank/DDBJ databases">
        <authorList>
            <person name="de Groot N.N."/>
        </authorList>
    </citation>
    <scope>NUCLEOTIDE SEQUENCE [LARGE SCALE GENOMIC DNA]</scope>
    <source>
        <strain evidence="1 2">DSM 18610</strain>
    </source>
</reference>
<accession>A0A1H9N5Z4</accession>
<sequence length="271" mass="30747">MKLKLIYLLTALTLSIDLYAQLPSSIVLVKGSTLHFRSPEPIRYVDLSSPDLKGDLPLDQLLRVKLKLDSGKTKYDESPYLITIAGESFLAQYRIIALDHHSMQPLTTEIEIQPKDMLPLSPASPELTTPQIKACALELLSQHKSRKLFSARGQDISLHINRIASAGDLIFIDITASNASHMAYEIDNLEFSLQDRRIVKATNQQSIELKPRWQLYPSKRFTQHYRNIYVLNKLSLSGEKCLKITLTEVQPSVRKVSIFLKSRDLLNADTF</sequence>
<dbReference type="OrthoDB" id="1038500at2"/>
<dbReference type="Pfam" id="PF13595">
    <property type="entry name" value="DUF4138"/>
    <property type="match status" value="1"/>
</dbReference>
<dbReference type="InterPro" id="IPR022298">
    <property type="entry name" value="Conjug_transposon_TraN"/>
</dbReference>
<evidence type="ECO:0000313" key="2">
    <source>
        <dbReference type="Proteomes" id="UP000199572"/>
    </source>
</evidence>
<evidence type="ECO:0000313" key="1">
    <source>
        <dbReference type="EMBL" id="SER31075.1"/>
    </source>
</evidence>
<dbReference type="RefSeq" id="WP_090883047.1">
    <property type="nucleotide sequence ID" value="NZ_FOGG01000007.1"/>
</dbReference>
<name>A0A1H9N5Z4_9SPHI</name>
<keyword evidence="2" id="KW-1185">Reference proteome</keyword>
<dbReference type="EMBL" id="FOGG01000007">
    <property type="protein sequence ID" value="SER31075.1"/>
    <property type="molecule type" value="Genomic_DNA"/>
</dbReference>
<proteinExistence type="predicted"/>
<dbReference type="Proteomes" id="UP000199572">
    <property type="component" value="Unassembled WGS sequence"/>
</dbReference>
<dbReference type="AlphaFoldDB" id="A0A1H9N5Z4"/>
<organism evidence="1 2">
    <name type="scientific">Pedobacter rhizosphaerae</name>
    <dbReference type="NCBI Taxonomy" id="390241"/>
    <lineage>
        <taxon>Bacteria</taxon>
        <taxon>Pseudomonadati</taxon>
        <taxon>Bacteroidota</taxon>
        <taxon>Sphingobacteriia</taxon>
        <taxon>Sphingobacteriales</taxon>
        <taxon>Sphingobacteriaceae</taxon>
        <taxon>Pedobacter</taxon>
    </lineage>
</organism>
<protein>
    <recommendedName>
        <fullName evidence="3">Bacteroides conjugative transposon TraN protein</fullName>
    </recommendedName>
</protein>
<evidence type="ECO:0008006" key="3">
    <source>
        <dbReference type="Google" id="ProtNLM"/>
    </source>
</evidence>
<gene>
    <name evidence="1" type="ORF">SAMN04488023_10750</name>
</gene>